<reference evidence="2 3" key="1">
    <citation type="journal article" date="2018" name="BMC Genomics">
        <title>The genome of Naegleria lovaniensis, the basis for a comparative approach to unravel pathogenicity factors of the human pathogenic amoeba N. fowleri.</title>
        <authorList>
            <person name="Liechti N."/>
            <person name="Schurch N."/>
            <person name="Bruggmann R."/>
            <person name="Wittwer M."/>
        </authorList>
    </citation>
    <scope>NUCLEOTIDE SEQUENCE [LARGE SCALE GENOMIC DNA]</scope>
    <source>
        <strain evidence="2 3">ATCC 30569</strain>
    </source>
</reference>
<dbReference type="GeneID" id="68104137"/>
<evidence type="ECO:0000313" key="3">
    <source>
        <dbReference type="Proteomes" id="UP000816034"/>
    </source>
</evidence>
<organism evidence="2 3">
    <name type="scientific">Naegleria lovaniensis</name>
    <name type="common">Amoeba</name>
    <dbReference type="NCBI Taxonomy" id="51637"/>
    <lineage>
        <taxon>Eukaryota</taxon>
        <taxon>Discoba</taxon>
        <taxon>Heterolobosea</taxon>
        <taxon>Tetramitia</taxon>
        <taxon>Eutetramitia</taxon>
        <taxon>Vahlkampfiidae</taxon>
        <taxon>Naegleria</taxon>
    </lineage>
</organism>
<comment type="caution">
    <text evidence="2">The sequence shown here is derived from an EMBL/GenBank/DDBJ whole genome shotgun (WGS) entry which is preliminary data.</text>
</comment>
<proteinExistence type="predicted"/>
<dbReference type="Proteomes" id="UP000816034">
    <property type="component" value="Unassembled WGS sequence"/>
</dbReference>
<evidence type="ECO:0000313" key="2">
    <source>
        <dbReference type="EMBL" id="KAG2373798.1"/>
    </source>
</evidence>
<feature type="region of interest" description="Disordered" evidence="1">
    <location>
        <begin position="1"/>
        <end position="57"/>
    </location>
</feature>
<feature type="compositionally biased region" description="Basic and acidic residues" evidence="1">
    <location>
        <begin position="144"/>
        <end position="153"/>
    </location>
</feature>
<feature type="region of interest" description="Disordered" evidence="1">
    <location>
        <begin position="283"/>
        <end position="310"/>
    </location>
</feature>
<dbReference type="EMBL" id="PYSW02000050">
    <property type="protein sequence ID" value="KAG2373798.1"/>
    <property type="molecule type" value="Genomic_DNA"/>
</dbReference>
<feature type="compositionally biased region" description="Acidic residues" evidence="1">
    <location>
        <begin position="300"/>
        <end position="310"/>
    </location>
</feature>
<evidence type="ECO:0000256" key="1">
    <source>
        <dbReference type="SAM" id="MobiDB-lite"/>
    </source>
</evidence>
<keyword evidence="3" id="KW-1185">Reference proteome</keyword>
<feature type="region of interest" description="Disordered" evidence="1">
    <location>
        <begin position="144"/>
        <end position="203"/>
    </location>
</feature>
<name>A0AA88GF95_NAELO</name>
<gene>
    <name evidence="2" type="ORF">C9374_011683</name>
</gene>
<protein>
    <submittedName>
        <fullName evidence="2">Uncharacterized protein</fullName>
    </submittedName>
</protein>
<feature type="compositionally biased region" description="Low complexity" evidence="1">
    <location>
        <begin position="20"/>
        <end position="54"/>
    </location>
</feature>
<feature type="compositionally biased region" description="Low complexity" evidence="1">
    <location>
        <begin position="158"/>
        <end position="176"/>
    </location>
</feature>
<dbReference type="AlphaFoldDB" id="A0AA88GF95"/>
<accession>A0AA88GF95</accession>
<dbReference type="RefSeq" id="XP_044542972.1">
    <property type="nucleotide sequence ID" value="XM_044687365.1"/>
</dbReference>
<sequence>MTLFLFGSSSGRNKKTGLHQKQQQNNNKPSSSATSIRNNNNNNKSKASSSLRSSIQEDKMETHDVKLKGGFSNHASGMMNQPTTCTFHHKSLHQEDENSHYKDGHLDHSLEPHVSLTVAPPLNQLLPDINKRPSHALQREDSFETLKSPDHIPPKLVASPANSSSSTTSCSSPLNSPHQQLEELASMRKKSSRMSSTNGDEGHVKSHVLKSMNSVRLLDTFQKMNSTRTLIKQDPAFESKLIEYEEKRPKQELEECKKMVFSQLDEMRKVSPTSIYDSALLSDAAQHKSKHRGSSRVINDDDEASDDEEQEMVYSKREIGKMYAKEIGRESLHLICRVRRNMMKQDSFIQELNRDKNIKEKFERNMSLLKGYGTNKLKVAE</sequence>